<dbReference type="OrthoDB" id="5508255at2"/>
<sequence length="208" mass="22475">MKKIFSNLIALSCALVLISGCDSKKETAEPATEAAAEKGAVEATDDSKAEEKAEGEGEAEEAEAGQWIEVPTYELKLRVPEDWVVKQDDQGVSASSPDDTTMLLLVGSKSEGLTSTMLNELRPDLKFKELEVEKVAPAIINGMAVSHGQGTAVLVKSDMDQEIQFLGYSIKRTGDQVATLFIFSQAEMYEAKKDEIQGIAQTLIETAN</sequence>
<reference evidence="2 3" key="1">
    <citation type="submission" date="2018-06" db="EMBL/GenBank/DDBJ databases">
        <title>Lujinxingia sediminis gen. nov. sp. nov., a new facultative anaerobic member of the class Deltaproteobacteria, and proposal of Lujinxingaceae fam. nov.</title>
        <authorList>
            <person name="Guo L.-Y."/>
            <person name="Li C.-M."/>
            <person name="Wang S."/>
            <person name="Du Z.-J."/>
        </authorList>
    </citation>
    <scope>NUCLEOTIDE SEQUENCE [LARGE SCALE GENOMIC DNA]</scope>
    <source>
        <strain evidence="2 3">FA350</strain>
    </source>
</reference>
<organism evidence="2 3">
    <name type="scientific">Bradymonas sediminis</name>
    <dbReference type="NCBI Taxonomy" id="1548548"/>
    <lineage>
        <taxon>Bacteria</taxon>
        <taxon>Deltaproteobacteria</taxon>
        <taxon>Bradymonadales</taxon>
        <taxon>Bradymonadaceae</taxon>
        <taxon>Bradymonas</taxon>
    </lineage>
</organism>
<evidence type="ECO:0000313" key="2">
    <source>
        <dbReference type="EMBL" id="AWV91071.1"/>
    </source>
</evidence>
<dbReference type="AlphaFoldDB" id="A0A2Z4FPT6"/>
<dbReference type="KEGG" id="bsed:DN745_17730"/>
<protein>
    <submittedName>
        <fullName evidence="2">Uncharacterized protein</fullName>
    </submittedName>
</protein>
<gene>
    <name evidence="2" type="ORF">DN745_17730</name>
</gene>
<feature type="compositionally biased region" description="Basic and acidic residues" evidence="1">
    <location>
        <begin position="35"/>
        <end position="55"/>
    </location>
</feature>
<dbReference type="Proteomes" id="UP000249799">
    <property type="component" value="Chromosome"/>
</dbReference>
<dbReference type="PROSITE" id="PS51257">
    <property type="entry name" value="PROKAR_LIPOPROTEIN"/>
    <property type="match status" value="1"/>
</dbReference>
<dbReference type="EMBL" id="CP030032">
    <property type="protein sequence ID" value="AWV91071.1"/>
    <property type="molecule type" value="Genomic_DNA"/>
</dbReference>
<feature type="region of interest" description="Disordered" evidence="1">
    <location>
        <begin position="26"/>
        <end position="65"/>
    </location>
</feature>
<dbReference type="RefSeq" id="WP_111336986.1">
    <property type="nucleotide sequence ID" value="NZ_CP030032.1"/>
</dbReference>
<evidence type="ECO:0000256" key="1">
    <source>
        <dbReference type="SAM" id="MobiDB-lite"/>
    </source>
</evidence>
<evidence type="ECO:0000313" key="3">
    <source>
        <dbReference type="Proteomes" id="UP000249799"/>
    </source>
</evidence>
<keyword evidence="3" id="KW-1185">Reference proteome</keyword>
<name>A0A2Z4FPT6_9DELT</name>
<accession>A0A2Z4FPT6</accession>
<proteinExistence type="predicted"/>